<comment type="caution">
    <text evidence="2">The sequence shown here is derived from an EMBL/GenBank/DDBJ whole genome shotgun (WGS) entry which is preliminary data.</text>
</comment>
<name>A0A2T4YU89_9SPHN</name>
<dbReference type="AlphaFoldDB" id="A0A2T4YU89"/>
<feature type="transmembrane region" description="Helical" evidence="1">
    <location>
        <begin position="21"/>
        <end position="42"/>
    </location>
</feature>
<protein>
    <submittedName>
        <fullName evidence="2">Uncharacterized membrane-anchored protein YjiN (DUF445 family)</fullName>
    </submittedName>
</protein>
<dbReference type="Proteomes" id="UP000240996">
    <property type="component" value="Unassembled WGS sequence"/>
</dbReference>
<dbReference type="GO" id="GO:0005886">
    <property type="term" value="C:plasma membrane"/>
    <property type="evidence" value="ECO:0007669"/>
    <property type="project" value="TreeGrafter"/>
</dbReference>
<proteinExistence type="predicted"/>
<dbReference type="EMBL" id="PZZN01000001">
    <property type="protein sequence ID" value="PTM47373.1"/>
    <property type="molecule type" value="Genomic_DNA"/>
</dbReference>
<dbReference type="Pfam" id="PF04286">
    <property type="entry name" value="DUF445"/>
    <property type="match status" value="1"/>
</dbReference>
<keyword evidence="1" id="KW-1133">Transmembrane helix</keyword>
<keyword evidence="3" id="KW-1185">Reference proteome</keyword>
<dbReference type="RefSeq" id="WP_244180393.1">
    <property type="nucleotide sequence ID" value="NZ_PZZN01000001.1"/>
</dbReference>
<keyword evidence="1" id="KW-0472">Membrane</keyword>
<sequence length="422" mass="46624">MTSNSRVRLAKEATNPALIRMRIVATGLLVLMAVVFLVSRALVDRHPSIGFVRAFAEAAMVGGLADWFAVTALFRHPLGLPVPHTAIIPRNKDRIGDTLAIFLRDNFLLPSVISRRMRRLDVAGAIAHWLTDPPEGAGGRFRSGASKLVAQILEGLDPARLGGMVKAGIRARLRQTEISPILGQLLKAAIAERRHAPLLEAAIRWASVTLAANDHLVRAMVHEKSGSILRWTGLDTTVADKLINGFDRLLAEMAEDPQHSLRLKAEEALERLAWDLQYDRRMRERVEAMKNDLLDNPAMQRWLDGLWEQARGALLAIARDPERAMAGKLGDVLRQLGETLLHDPRLSHTINRFVRRAVVGIAADYGDGIVRLVSETVRGWDAETITSRLENAVGRDLQYIRVNGTIVGGLVGLVIHTVDRIL</sequence>
<dbReference type="InterPro" id="IPR007383">
    <property type="entry name" value="DUF445"/>
</dbReference>
<evidence type="ECO:0000256" key="1">
    <source>
        <dbReference type="SAM" id="Phobius"/>
    </source>
</evidence>
<dbReference type="PANTHER" id="PTHR38442:SF1">
    <property type="entry name" value="INNER MEMBRANE PROTEIN"/>
    <property type="match status" value="1"/>
</dbReference>
<evidence type="ECO:0000313" key="3">
    <source>
        <dbReference type="Proteomes" id="UP000240996"/>
    </source>
</evidence>
<evidence type="ECO:0000313" key="2">
    <source>
        <dbReference type="EMBL" id="PTM47373.1"/>
    </source>
</evidence>
<reference evidence="2 3" key="1">
    <citation type="submission" date="2018-04" db="EMBL/GenBank/DDBJ databases">
        <title>Genomic Encyclopedia of Type Strains, Phase III (KMG-III): the genomes of soil and plant-associated and newly described type strains.</title>
        <authorList>
            <person name="Whitman W."/>
        </authorList>
    </citation>
    <scope>NUCLEOTIDE SEQUENCE [LARGE SCALE GENOMIC DNA]</scope>
    <source>
        <strain evidence="2 3">NW12</strain>
    </source>
</reference>
<gene>
    <name evidence="2" type="ORF">C8J24_0770</name>
</gene>
<keyword evidence="1" id="KW-0812">Transmembrane</keyword>
<organism evidence="2 3">
    <name type="scientific">Sphingomonas aerolata</name>
    <dbReference type="NCBI Taxonomy" id="185951"/>
    <lineage>
        <taxon>Bacteria</taxon>
        <taxon>Pseudomonadati</taxon>
        <taxon>Pseudomonadota</taxon>
        <taxon>Alphaproteobacteria</taxon>
        <taxon>Sphingomonadales</taxon>
        <taxon>Sphingomonadaceae</taxon>
        <taxon>Sphingomonas</taxon>
    </lineage>
</organism>
<accession>A0A2T4YU89</accession>
<dbReference type="PANTHER" id="PTHR38442">
    <property type="entry name" value="INNER MEMBRANE PROTEIN-RELATED"/>
    <property type="match status" value="1"/>
</dbReference>